<dbReference type="Gene3D" id="3.30.63.10">
    <property type="entry name" value="Guanylate Kinase phosphate binding domain"/>
    <property type="match status" value="1"/>
</dbReference>
<evidence type="ECO:0000256" key="3">
    <source>
        <dbReference type="ARBA" id="ARBA00004435"/>
    </source>
</evidence>
<evidence type="ECO:0000259" key="19">
    <source>
        <dbReference type="PROSITE" id="PS50052"/>
    </source>
</evidence>
<dbReference type="CDD" id="cd06733">
    <property type="entry name" value="PDZ3_MAGI-1_3-like"/>
    <property type="match status" value="1"/>
</dbReference>
<evidence type="ECO:0000256" key="2">
    <source>
        <dbReference type="ARBA" id="ARBA00004202"/>
    </source>
</evidence>
<evidence type="ECO:0000256" key="6">
    <source>
        <dbReference type="ARBA" id="ARBA00022427"/>
    </source>
</evidence>
<feature type="region of interest" description="Disordered" evidence="17">
    <location>
        <begin position="1110"/>
        <end position="1463"/>
    </location>
</feature>
<evidence type="ECO:0000256" key="17">
    <source>
        <dbReference type="SAM" id="MobiDB-lite"/>
    </source>
</evidence>
<evidence type="ECO:0000256" key="14">
    <source>
        <dbReference type="ARBA" id="ARBA00023242"/>
    </source>
</evidence>
<dbReference type="CDD" id="cd06732">
    <property type="entry name" value="PDZ2_MAGI-1_3-like"/>
    <property type="match status" value="1"/>
</dbReference>
<feature type="compositionally biased region" description="Basic and acidic residues" evidence="17">
    <location>
        <begin position="1159"/>
        <end position="1170"/>
    </location>
</feature>
<comment type="similarity">
    <text evidence="4">Belongs to the MAGUK family.</text>
</comment>
<dbReference type="SMART" id="SM00456">
    <property type="entry name" value="WW"/>
    <property type="match status" value="2"/>
</dbReference>
<dbReference type="Proteomes" id="UP001732720">
    <property type="component" value="Chromosome 12"/>
</dbReference>
<feature type="compositionally biased region" description="Basic and acidic residues" evidence="17">
    <location>
        <begin position="1227"/>
        <end position="1252"/>
    </location>
</feature>
<protein>
    <recommendedName>
        <fullName evidence="5">Membrane-associated guanylate kinase, WW and PDZ domain-containing protein 3</fullName>
    </recommendedName>
    <alternativeName>
        <fullName evidence="15">Membrane-associated guanylate kinase inverted 3</fullName>
    </alternativeName>
</protein>
<dbReference type="FunFam" id="3.30.63.10:FF:000003">
    <property type="entry name" value="Membrane-associated guanylate kinase, WW and PDZ domain-containing protein 3 isoform 1"/>
    <property type="match status" value="1"/>
</dbReference>
<dbReference type="InterPro" id="IPR008145">
    <property type="entry name" value="GK/Ca_channel_bsu"/>
</dbReference>
<reference evidence="22" key="1">
    <citation type="submission" date="2025-08" db="UniProtKB">
        <authorList>
            <consortium name="RefSeq"/>
        </authorList>
    </citation>
    <scope>IDENTIFICATION</scope>
    <source>
        <tissue evidence="22">Leukocyte</tissue>
    </source>
</reference>
<feature type="region of interest" description="Disordered" evidence="17">
    <location>
        <begin position="817"/>
        <end position="844"/>
    </location>
</feature>
<evidence type="ECO:0000259" key="20">
    <source>
        <dbReference type="PROSITE" id="PS50106"/>
    </source>
</evidence>
<dbReference type="Gene3D" id="2.20.70.10">
    <property type="match status" value="2"/>
</dbReference>
<dbReference type="FunFam" id="2.30.42.10:FF:000006">
    <property type="entry name" value="Membrane associated guanylate kinase, WW and PDZ domain containing 1"/>
    <property type="match status" value="1"/>
</dbReference>
<dbReference type="PANTHER" id="PTHR10316:SF10">
    <property type="entry name" value="MEMBRANE-ASSOCIATED GUANYLATE KINASE, WW AND PDZ DOMAIN-CONTAINING PROTEIN 3"/>
    <property type="match status" value="1"/>
</dbReference>
<dbReference type="InterPro" id="IPR008144">
    <property type="entry name" value="Guanylate_kin-like_dom"/>
</dbReference>
<evidence type="ECO:0000259" key="18">
    <source>
        <dbReference type="PROSITE" id="PS50020"/>
    </source>
</evidence>
<name>A0A8B7URQ5_CASCN</name>
<comment type="subcellular location">
    <subcellularLocation>
        <location evidence="3">Cell junction</location>
        <location evidence="3">Tight junction</location>
    </subcellularLocation>
    <subcellularLocation>
        <location evidence="2">Cell membrane</location>
        <topology evidence="2">Peripheral membrane protein</topology>
    </subcellularLocation>
    <subcellularLocation>
        <location evidence="1">Nucleus</location>
    </subcellularLocation>
</comment>
<keyword evidence="6" id="KW-0796">Tight junction</keyword>
<feature type="compositionally biased region" description="Basic and acidic residues" evidence="17">
    <location>
        <begin position="258"/>
        <end position="268"/>
    </location>
</feature>
<feature type="compositionally biased region" description="Polar residues" evidence="17">
    <location>
        <begin position="1172"/>
        <end position="1186"/>
    </location>
</feature>
<dbReference type="KEGG" id="ccan:109688093"/>
<dbReference type="SMART" id="SM00072">
    <property type="entry name" value="GuKc"/>
    <property type="match status" value="1"/>
</dbReference>
<dbReference type="SUPFAM" id="SSF50156">
    <property type="entry name" value="PDZ domain-like"/>
    <property type="match status" value="6"/>
</dbReference>
<feature type="compositionally biased region" description="Basic and acidic residues" evidence="17">
    <location>
        <begin position="1347"/>
        <end position="1361"/>
    </location>
</feature>
<feature type="domain" description="PDZ" evidence="20">
    <location>
        <begin position="1023"/>
        <end position="1105"/>
    </location>
</feature>
<dbReference type="Pfam" id="PF00625">
    <property type="entry name" value="Guanylate_kin"/>
    <property type="match status" value="1"/>
</dbReference>
<feature type="region of interest" description="Disordered" evidence="17">
    <location>
        <begin position="656"/>
        <end position="693"/>
    </location>
</feature>
<dbReference type="OrthoDB" id="66881at2759"/>
<sequence>MSKTLKKKKHWLSKVQECAVSWAGPPGDLGAEIRGGAERGEFPYLGRLREEPAGGGGGTCCVVSGKAPSPGDVLLEVNGTPVSGLTNRDTLAVIRHFREPIRLKTVKPGKVINKDLRHYLSLQFQKGSVDHKLQQVIRDNLYLRTIPCTTRAPRDGEVPGVDYNFISVEQFKALEESGALLESGTYDGNFYGTPKPPAEPSPFQPDPVDQVLFDNEFDTESQRKRTTSVSKMERMDSSLPEEEEDEDKEAVNGSGNAENRERHSESSDWMKTVPSYNQTSSSMDFRNYMMRDENLEPLPKNWEMAYTDTGMIYFIDHNTKTTTWLDPRLCKKAKAPEDCEDGELPYGWEKIEDPQYGTYYVDHLNQKTQFENPVEEAKRKKQLGQAEIGSSKPDVEKSHFTRDPSQLKGVLVRSSLKKSTMGFGFTIIGGDRPDEFLQVKNVLKDGPAAQDGKIAPGDVIVDINGSCVLGHTHADVVHMFQLVPVSQYVNLTLCRGYPLPDDSEDPVVDIIAATPVINGQSLTKGETCMSTQELKPGAVAQDQIGKLGPMLTNDRLNGLSDPSEQRASLASSGGSQPELVTIPLIKGPKGFGFAIADSPTGQKVKMILDSQWCQGLQKGDVIKEIYHQNVQNLTHLQVVEVLKQFPVGADVPLLVLRGPPSPTKTAKTKTDKKESSGSLEAINEPIPQPMPFPPSIIRSGSPKLDPSEVYMKSKTLYEDKPPNTKDLDVFLRKQESGFGFRVLGGDGPDQSIYIGAIIPLGAAEKDGRLRAADELMCIDGIPVKGKSHKQVLDLMTTAARNGHVLLTVRRKIFCGEKQPEDDSSPAFLSTQNGSPRLNRAEVPARSAPHEAYDVVLQRKENEGFGFVILTSKSKPPPGVIPHKIGRVIEGSPADRCGKLKVGDHISAVNGQSIVELSHDSIVQLIKDAGVTVTLTVVAEEEQHGPPSGTNSARQSPALQHRPMGQSQANHIPGDRIGLESETGKDIPTSYRHSWSDHKHLAQPDTAVISVVGGRHSQSLGCYPVELERGPRGFGFSLRGGKEYNMGLFILRLAEDGPAIKDGRIHVGDQIVEINGEPTQGITHTRAIELIQAGGNKVLLLLRPGTGLIPDHGNWDTSNPPSSSVIYDEQPPYPPPSHSASAFEDSCGPMTEEAPVRAQPCERVDLKDPVPQRKSTLNENQSLLQKNVNKKGPPSGPGHSDKRNLLKEENGVSRRDRSASPKKSANRYSEEHLEKMPSPLKDDPKGRPRDRSLSPRKGGNKSQINTRASSGQDHCRKSRGRSSSPKKQQKIEGGKDPSSAEARFFEGESRRATGCTSDNAEELSDGKEKPGAIRKDLKQSQLGKNKTRSPEKKSKKMEEKSLPPKKTTSIASRAISESEKGKKTNSRETSSSKDKTEENGQLTEKKLRQEPEERMASNKTEDHKGKELKPESSPPVKKTITPGPWKVPSANKVPGTTGMAEKQL</sequence>
<dbReference type="SUPFAM" id="SSF51045">
    <property type="entry name" value="WW domain"/>
    <property type="match status" value="2"/>
</dbReference>
<dbReference type="CDD" id="cd00201">
    <property type="entry name" value="WW"/>
    <property type="match status" value="2"/>
</dbReference>
<dbReference type="RefSeq" id="XP_020021937.1">
    <property type="nucleotide sequence ID" value="XM_020166348.2"/>
</dbReference>
<dbReference type="InterPro" id="IPR027417">
    <property type="entry name" value="P-loop_NTPase"/>
</dbReference>
<dbReference type="InterPro" id="IPR036034">
    <property type="entry name" value="PDZ_sf"/>
</dbReference>
<evidence type="ECO:0000256" key="9">
    <source>
        <dbReference type="ARBA" id="ARBA00022737"/>
    </source>
</evidence>
<dbReference type="SUPFAM" id="SSF52540">
    <property type="entry name" value="P-loop containing nucleoside triphosphate hydrolases"/>
    <property type="match status" value="1"/>
</dbReference>
<proteinExistence type="inferred from homology"/>
<dbReference type="CDD" id="cd06730">
    <property type="entry name" value="PDZ0_MAGI-1_3-like"/>
    <property type="match status" value="1"/>
</dbReference>
<dbReference type="InterPro" id="IPR001202">
    <property type="entry name" value="WW_dom"/>
</dbReference>
<dbReference type="GO" id="GO:0005923">
    <property type="term" value="C:bicellular tight junction"/>
    <property type="evidence" value="ECO:0007669"/>
    <property type="project" value="UniProtKB-SubCell"/>
</dbReference>
<keyword evidence="9" id="KW-0677">Repeat</keyword>
<dbReference type="PROSITE" id="PS01159">
    <property type="entry name" value="WW_DOMAIN_1"/>
    <property type="match status" value="2"/>
</dbReference>
<feature type="compositionally biased region" description="Basic and acidic residues" evidence="17">
    <location>
        <begin position="1323"/>
        <end position="1337"/>
    </location>
</feature>
<feature type="compositionally biased region" description="Polar residues" evidence="17">
    <location>
        <begin position="1259"/>
        <end position="1271"/>
    </location>
</feature>
<accession>A0A8B7URQ5</accession>
<dbReference type="FunFam" id="2.20.70.10:FF:000001">
    <property type="entry name" value="Membrane-associated guanylate kinase, WW and PDZ domain-containing protein 1"/>
    <property type="match status" value="1"/>
</dbReference>
<feature type="compositionally biased region" description="Basic and acidic residues" evidence="17">
    <location>
        <begin position="1375"/>
        <end position="1429"/>
    </location>
</feature>
<gene>
    <name evidence="22" type="primary">Magi3</name>
</gene>
<keyword evidence="21" id="KW-1185">Reference proteome</keyword>
<dbReference type="PROSITE" id="PS50106">
    <property type="entry name" value="PDZ"/>
    <property type="match status" value="6"/>
</dbReference>
<feature type="compositionally biased region" description="Basic and acidic residues" evidence="17">
    <location>
        <begin position="393"/>
        <end position="402"/>
    </location>
</feature>
<dbReference type="PROSITE" id="PS50052">
    <property type="entry name" value="GUANYLATE_KINASE_2"/>
    <property type="match status" value="1"/>
</dbReference>
<dbReference type="PROSITE" id="PS00856">
    <property type="entry name" value="GUANYLATE_KINASE_1"/>
    <property type="match status" value="1"/>
</dbReference>
<feature type="domain" description="PDZ" evidence="20">
    <location>
        <begin position="581"/>
        <end position="644"/>
    </location>
</feature>
<feature type="compositionally biased region" description="Polar residues" evidence="17">
    <location>
        <begin position="1114"/>
        <end position="1124"/>
    </location>
</feature>
<feature type="domain" description="WW" evidence="18">
    <location>
        <begin position="296"/>
        <end position="329"/>
    </location>
</feature>
<evidence type="ECO:0000256" key="10">
    <source>
        <dbReference type="ARBA" id="ARBA00022741"/>
    </source>
</evidence>
<dbReference type="CDD" id="cd06734">
    <property type="entry name" value="PDZ4_MAGI-1_3-like"/>
    <property type="match status" value="1"/>
</dbReference>
<feature type="domain" description="Guanylate kinase-like" evidence="19">
    <location>
        <begin position="117"/>
        <end position="193"/>
    </location>
</feature>
<feature type="region of interest" description="Disordered" evidence="17">
    <location>
        <begin position="383"/>
        <end position="402"/>
    </location>
</feature>
<dbReference type="GeneID" id="109688093"/>
<keyword evidence="8" id="KW-0597">Phosphoprotein</keyword>
<evidence type="ECO:0000256" key="7">
    <source>
        <dbReference type="ARBA" id="ARBA00022475"/>
    </source>
</evidence>
<feature type="compositionally biased region" description="Basic and acidic residues" evidence="17">
    <location>
        <begin position="1198"/>
        <end position="1218"/>
    </location>
</feature>
<dbReference type="PROSITE" id="PS50020">
    <property type="entry name" value="WW_DOMAIN_2"/>
    <property type="match status" value="2"/>
</dbReference>
<dbReference type="RefSeq" id="XP_020021937.1">
    <property type="nucleotide sequence ID" value="XM_020166348.1"/>
</dbReference>
<evidence type="ECO:0000256" key="8">
    <source>
        <dbReference type="ARBA" id="ARBA00022553"/>
    </source>
</evidence>
<feature type="region of interest" description="Disordered" evidence="17">
    <location>
        <begin position="554"/>
        <end position="575"/>
    </location>
</feature>
<feature type="compositionally biased region" description="Polar residues" evidence="17">
    <location>
        <begin position="560"/>
        <end position="575"/>
    </location>
</feature>
<evidence type="ECO:0000256" key="5">
    <source>
        <dbReference type="ARBA" id="ARBA00016171"/>
    </source>
</evidence>
<dbReference type="InterPro" id="IPR001478">
    <property type="entry name" value="PDZ"/>
</dbReference>
<evidence type="ECO:0000256" key="13">
    <source>
        <dbReference type="ARBA" id="ARBA00023136"/>
    </source>
</evidence>
<dbReference type="GO" id="GO:0005886">
    <property type="term" value="C:plasma membrane"/>
    <property type="evidence" value="ECO:0007669"/>
    <property type="project" value="UniProtKB-SubCell"/>
</dbReference>
<feature type="domain" description="PDZ" evidence="20">
    <location>
        <begin position="853"/>
        <end position="940"/>
    </location>
</feature>
<feature type="compositionally biased region" description="Acidic residues" evidence="17">
    <location>
        <begin position="239"/>
        <end position="248"/>
    </location>
</feature>
<dbReference type="InterPro" id="IPR036020">
    <property type="entry name" value="WW_dom_sf"/>
</dbReference>
<dbReference type="SMART" id="SM00228">
    <property type="entry name" value="PDZ"/>
    <property type="match status" value="6"/>
</dbReference>
<feature type="compositionally biased region" description="Pro residues" evidence="17">
    <location>
        <begin position="194"/>
        <end position="205"/>
    </location>
</feature>
<dbReference type="FunFam" id="2.30.42.10:FF:000042">
    <property type="entry name" value="Membrane-associated guanylate kinase, WW and PDZ domain-containing protein 3 isoform 1"/>
    <property type="match status" value="1"/>
</dbReference>
<feature type="region of interest" description="Disordered" evidence="17">
    <location>
        <begin position="185"/>
        <end position="276"/>
    </location>
</feature>
<feature type="domain" description="WW" evidence="18">
    <location>
        <begin position="342"/>
        <end position="375"/>
    </location>
</feature>
<dbReference type="CDD" id="cd06735">
    <property type="entry name" value="PDZ5_MAGI-1_3-like"/>
    <property type="match status" value="1"/>
</dbReference>
<keyword evidence="12" id="KW-0965">Cell junction</keyword>
<feature type="domain" description="PDZ" evidence="20">
    <location>
        <begin position="413"/>
        <end position="481"/>
    </location>
</feature>
<dbReference type="FunFam" id="2.30.42.10:FF:000005">
    <property type="entry name" value="Membrane associated guanylate kinase, WW and PDZ domain containing 1"/>
    <property type="match status" value="1"/>
</dbReference>
<dbReference type="CDD" id="cd06731">
    <property type="entry name" value="PDZ1_MAGI-1_3-like"/>
    <property type="match status" value="1"/>
</dbReference>
<evidence type="ECO:0000256" key="16">
    <source>
        <dbReference type="ARBA" id="ARBA00056578"/>
    </source>
</evidence>
<dbReference type="FunFam" id="2.30.42.10:FF:000148">
    <property type="entry name" value="membrane-associated guanylate kinase, WW and PDZ domain-containing protein 3 isoform X1"/>
    <property type="match status" value="1"/>
</dbReference>
<dbReference type="GO" id="GO:0007165">
    <property type="term" value="P:signal transduction"/>
    <property type="evidence" value="ECO:0007669"/>
    <property type="project" value="TreeGrafter"/>
</dbReference>
<evidence type="ECO:0000313" key="22">
    <source>
        <dbReference type="RefSeq" id="XP_020021937.1"/>
    </source>
</evidence>
<feature type="compositionally biased region" description="Polar residues" evidence="17">
    <location>
        <begin position="947"/>
        <end position="957"/>
    </location>
</feature>
<keyword evidence="11" id="KW-0067">ATP-binding</keyword>
<dbReference type="Gene3D" id="2.30.42.10">
    <property type="match status" value="6"/>
</dbReference>
<evidence type="ECO:0000313" key="21">
    <source>
        <dbReference type="Proteomes" id="UP001732720"/>
    </source>
</evidence>
<keyword evidence="13" id="KW-0472">Membrane</keyword>
<feature type="compositionally biased region" description="Polar residues" evidence="17">
    <location>
        <begin position="826"/>
        <end position="835"/>
    </location>
</feature>
<evidence type="ECO:0000256" key="12">
    <source>
        <dbReference type="ARBA" id="ARBA00022949"/>
    </source>
</evidence>
<keyword evidence="22" id="KW-0418">Kinase</keyword>
<evidence type="ECO:0000256" key="15">
    <source>
        <dbReference type="ARBA" id="ARBA00033438"/>
    </source>
</evidence>
<dbReference type="GO" id="GO:0016301">
    <property type="term" value="F:kinase activity"/>
    <property type="evidence" value="ECO:0007669"/>
    <property type="project" value="UniProtKB-KW"/>
</dbReference>
<keyword evidence="10" id="KW-0547">Nucleotide-binding</keyword>
<comment type="function">
    <text evidence="16">Acts as a scaffolding protein at cell-cell junctions, thereby regulating various cellular and signaling processes. Cooperates with PTEN to modulate the kinase activity of AKT1. Its interaction with PTPRB and tyrosine phosphorylated proteins suggests that it may link receptor tyrosine phosphatase with its substrates at the plasma membrane. In polarized epithelial cells, involved in efficient trafficking of TGFA to the cell surface. Regulates the ability of LPAR2 to activate ERK and RhoA pathways. Regulates the JNK signaling cascade via its interaction with FZD4 and VANGL2.</text>
</comment>
<evidence type="ECO:0000256" key="1">
    <source>
        <dbReference type="ARBA" id="ARBA00004123"/>
    </source>
</evidence>
<evidence type="ECO:0000256" key="11">
    <source>
        <dbReference type="ARBA" id="ARBA00022840"/>
    </source>
</evidence>
<dbReference type="Pfam" id="PF00397">
    <property type="entry name" value="WW"/>
    <property type="match status" value="2"/>
</dbReference>
<dbReference type="InterPro" id="IPR020590">
    <property type="entry name" value="Guanylate_kinase_CS"/>
</dbReference>
<keyword evidence="7" id="KW-1003">Cell membrane</keyword>
<dbReference type="GO" id="GO:0005524">
    <property type="term" value="F:ATP binding"/>
    <property type="evidence" value="ECO:0007669"/>
    <property type="project" value="UniProtKB-KW"/>
</dbReference>
<dbReference type="FunFam" id="2.30.42.10:FF:000131">
    <property type="entry name" value="membrane-associated guanylate kinase, WW and PDZ domain-containing protein 3 isoform X1"/>
    <property type="match status" value="1"/>
</dbReference>
<evidence type="ECO:0000256" key="4">
    <source>
        <dbReference type="ARBA" id="ARBA00007014"/>
    </source>
</evidence>
<dbReference type="GO" id="GO:0005737">
    <property type="term" value="C:cytoplasm"/>
    <property type="evidence" value="ECO:0007669"/>
    <property type="project" value="TreeGrafter"/>
</dbReference>
<dbReference type="CTD" id="260425"/>
<dbReference type="GO" id="GO:0005634">
    <property type="term" value="C:nucleus"/>
    <property type="evidence" value="ECO:0007669"/>
    <property type="project" value="UniProtKB-SubCell"/>
</dbReference>
<keyword evidence="14" id="KW-0539">Nucleus</keyword>
<keyword evidence="22" id="KW-0808">Transferase</keyword>
<dbReference type="PANTHER" id="PTHR10316">
    <property type="entry name" value="MEMBRANE ASSOCIATED GUANYLATE KINASE-RELATED"/>
    <property type="match status" value="1"/>
</dbReference>
<feature type="region of interest" description="Disordered" evidence="17">
    <location>
        <begin position="940"/>
        <end position="979"/>
    </location>
</feature>
<feature type="domain" description="PDZ" evidence="20">
    <location>
        <begin position="728"/>
        <end position="810"/>
    </location>
</feature>
<dbReference type="Pfam" id="PF00595">
    <property type="entry name" value="PDZ"/>
    <property type="match status" value="4"/>
</dbReference>
<dbReference type="FunFam" id="2.20.70.10:FF:000002">
    <property type="entry name" value="Membrane-associated guanylate kinase, WW and PDZ domain-containing protein 3 isoform 1"/>
    <property type="match status" value="1"/>
</dbReference>
<organism evidence="22">
    <name type="scientific">Castor canadensis</name>
    <name type="common">American beaver</name>
    <dbReference type="NCBI Taxonomy" id="51338"/>
    <lineage>
        <taxon>Eukaryota</taxon>
        <taxon>Metazoa</taxon>
        <taxon>Chordata</taxon>
        <taxon>Craniata</taxon>
        <taxon>Vertebrata</taxon>
        <taxon>Euteleostomi</taxon>
        <taxon>Mammalia</taxon>
        <taxon>Eutheria</taxon>
        <taxon>Euarchontoglires</taxon>
        <taxon>Glires</taxon>
        <taxon>Rodentia</taxon>
        <taxon>Castorimorpha</taxon>
        <taxon>Castoridae</taxon>
        <taxon>Castor</taxon>
    </lineage>
</organism>
<dbReference type="FunFam" id="2.30.42.10:FF:000012">
    <property type="entry name" value="Membrane associated guanylate kinase, WW and PDZ domain containing 1"/>
    <property type="match status" value="1"/>
</dbReference>
<feature type="domain" description="PDZ" evidence="20">
    <location>
        <begin position="27"/>
        <end position="109"/>
    </location>
</feature>